<gene>
    <name evidence="2" type="ORF">CEXT_462691</name>
</gene>
<feature type="compositionally biased region" description="Basic and acidic residues" evidence="1">
    <location>
        <begin position="1"/>
        <end position="11"/>
    </location>
</feature>
<feature type="region of interest" description="Disordered" evidence="1">
    <location>
        <begin position="1"/>
        <end position="20"/>
    </location>
</feature>
<proteinExistence type="predicted"/>
<organism evidence="2 3">
    <name type="scientific">Caerostris extrusa</name>
    <name type="common">Bark spider</name>
    <name type="synonym">Caerostris bankana</name>
    <dbReference type="NCBI Taxonomy" id="172846"/>
    <lineage>
        <taxon>Eukaryota</taxon>
        <taxon>Metazoa</taxon>
        <taxon>Ecdysozoa</taxon>
        <taxon>Arthropoda</taxon>
        <taxon>Chelicerata</taxon>
        <taxon>Arachnida</taxon>
        <taxon>Araneae</taxon>
        <taxon>Araneomorphae</taxon>
        <taxon>Entelegynae</taxon>
        <taxon>Araneoidea</taxon>
        <taxon>Araneidae</taxon>
        <taxon>Caerostris</taxon>
    </lineage>
</organism>
<reference evidence="2 3" key="1">
    <citation type="submission" date="2021-06" db="EMBL/GenBank/DDBJ databases">
        <title>Caerostris extrusa draft genome.</title>
        <authorList>
            <person name="Kono N."/>
            <person name="Arakawa K."/>
        </authorList>
    </citation>
    <scope>NUCLEOTIDE SEQUENCE [LARGE SCALE GENOMIC DNA]</scope>
</reference>
<comment type="caution">
    <text evidence="2">The sequence shown here is derived from an EMBL/GenBank/DDBJ whole genome shotgun (WGS) entry which is preliminary data.</text>
</comment>
<sequence>MTKGLISHENEGLSQAEKGLLPKLREKLEEMKERKYNTLWRNRAPEKTETETAECHSVIVKDEWDDFKAL</sequence>
<keyword evidence="3" id="KW-1185">Reference proteome</keyword>
<name>A0AAV4YD06_CAEEX</name>
<dbReference type="EMBL" id="BPLR01019171">
    <property type="protein sequence ID" value="GIZ04950.1"/>
    <property type="molecule type" value="Genomic_DNA"/>
</dbReference>
<evidence type="ECO:0000313" key="2">
    <source>
        <dbReference type="EMBL" id="GIZ04950.1"/>
    </source>
</evidence>
<dbReference type="AlphaFoldDB" id="A0AAV4YD06"/>
<dbReference type="Proteomes" id="UP001054945">
    <property type="component" value="Unassembled WGS sequence"/>
</dbReference>
<evidence type="ECO:0000313" key="3">
    <source>
        <dbReference type="Proteomes" id="UP001054945"/>
    </source>
</evidence>
<accession>A0AAV4YD06</accession>
<protein>
    <submittedName>
        <fullName evidence="2">Uncharacterized protein</fullName>
    </submittedName>
</protein>
<evidence type="ECO:0000256" key="1">
    <source>
        <dbReference type="SAM" id="MobiDB-lite"/>
    </source>
</evidence>